<keyword evidence="1 9" id="KW-0808">Transferase</keyword>
<dbReference type="GO" id="GO:0004674">
    <property type="term" value="F:protein serine/threonine kinase activity"/>
    <property type="evidence" value="ECO:0007669"/>
    <property type="project" value="UniProtKB-EC"/>
</dbReference>
<evidence type="ECO:0000256" key="1">
    <source>
        <dbReference type="ARBA" id="ARBA00022679"/>
    </source>
</evidence>
<dbReference type="Pfam" id="PF00069">
    <property type="entry name" value="Pkinase"/>
    <property type="match status" value="1"/>
</dbReference>
<organism evidence="9 10">
    <name type="scientific">Neorhodopirellula pilleata</name>
    <dbReference type="NCBI Taxonomy" id="2714738"/>
    <lineage>
        <taxon>Bacteria</taxon>
        <taxon>Pseudomonadati</taxon>
        <taxon>Planctomycetota</taxon>
        <taxon>Planctomycetia</taxon>
        <taxon>Pirellulales</taxon>
        <taxon>Pirellulaceae</taxon>
        <taxon>Neorhodopirellula</taxon>
    </lineage>
</organism>
<dbReference type="InterPro" id="IPR000719">
    <property type="entry name" value="Prot_kinase_dom"/>
</dbReference>
<evidence type="ECO:0000256" key="7">
    <source>
        <dbReference type="SAM" id="Phobius"/>
    </source>
</evidence>
<dbReference type="InterPro" id="IPR008271">
    <property type="entry name" value="Ser/Thr_kinase_AS"/>
</dbReference>
<reference evidence="9 10" key="1">
    <citation type="submission" date="2019-02" db="EMBL/GenBank/DDBJ databases">
        <title>Deep-cultivation of Planctomycetes and their phenomic and genomic characterization uncovers novel biology.</title>
        <authorList>
            <person name="Wiegand S."/>
            <person name="Jogler M."/>
            <person name="Boedeker C."/>
            <person name="Pinto D."/>
            <person name="Vollmers J."/>
            <person name="Rivas-Marin E."/>
            <person name="Kohn T."/>
            <person name="Peeters S.H."/>
            <person name="Heuer A."/>
            <person name="Rast P."/>
            <person name="Oberbeckmann S."/>
            <person name="Bunk B."/>
            <person name="Jeske O."/>
            <person name="Meyerdierks A."/>
            <person name="Storesund J.E."/>
            <person name="Kallscheuer N."/>
            <person name="Luecker S."/>
            <person name="Lage O.M."/>
            <person name="Pohl T."/>
            <person name="Merkel B.J."/>
            <person name="Hornburger P."/>
            <person name="Mueller R.-W."/>
            <person name="Bruemmer F."/>
            <person name="Labrenz M."/>
            <person name="Spormann A.M."/>
            <person name="Op Den Camp H."/>
            <person name="Overmann J."/>
            <person name="Amann R."/>
            <person name="Jetten M.S.M."/>
            <person name="Mascher T."/>
            <person name="Medema M.H."/>
            <person name="Devos D.P."/>
            <person name="Kaster A.-K."/>
            <person name="Ovreas L."/>
            <person name="Rohde M."/>
            <person name="Galperin M.Y."/>
            <person name="Jogler C."/>
        </authorList>
    </citation>
    <scope>NUCLEOTIDE SEQUENCE [LARGE SCALE GENOMIC DNA]</scope>
    <source>
        <strain evidence="9 10">Pla100</strain>
    </source>
</reference>
<dbReference type="AlphaFoldDB" id="A0A5C5ZW81"/>
<feature type="domain" description="Protein kinase" evidence="8">
    <location>
        <begin position="377"/>
        <end position="681"/>
    </location>
</feature>
<dbReference type="PANTHER" id="PTHR43289">
    <property type="entry name" value="MITOGEN-ACTIVATED PROTEIN KINASE KINASE KINASE 20-RELATED"/>
    <property type="match status" value="1"/>
</dbReference>
<evidence type="ECO:0000256" key="2">
    <source>
        <dbReference type="ARBA" id="ARBA00022741"/>
    </source>
</evidence>
<feature type="region of interest" description="Disordered" evidence="6">
    <location>
        <begin position="1"/>
        <end position="21"/>
    </location>
</feature>
<evidence type="ECO:0000256" key="6">
    <source>
        <dbReference type="SAM" id="MobiDB-lite"/>
    </source>
</evidence>
<sequence length="729" mass="81225">MPKSRFMSDSHRLRTGVEPGSPHSRTMWLGIAFLVLMIVVMAIVSVVIERSMRQLYGRAIEEILRGKVAIFDAYIGELRHEAERLVREPMVMTAIADLIGAPASPATESRRYLARRMAGQRPGVVAWLVVDDEGKIVASDDASRIDQHCGWNDEDHQKLELEYSRLILPREVKEYRDGMIVCLSPWVDDFQFKAAIGWVIDPRLDLSDRLSVSDAEAACLFDRNGQLLSRPRLNSHANNSLAGDQDWQPIVLRDPGFEMRDAVKLSGQEWAARPLTKMAEKAIRGSSGLDMDGYADYRGVSVCGVWQWLSEYHLGMAMEADKDVAFASVRLLNLLIVCMSVLLAGLGICVAILAIRTRQLRNRLQARETAVRRLGQYELTELLGVGGMGSVYRGRHQFLRRDVAIKVLEGEQLSKQAITRFRREVQLTSHLRHPNTIAIYDYGQVEDLSRSGLALNASASQIAKAIRDPNATDKADPEPSDEGGIFYYVMEYIDGISLQQLIDFYGPQTPERTVHLLLQICGSIAEAHQAGLIHRDIKPGNILLCAQSSSYDHIKVLDFGLVKDTNAVETIALTMTQSNSITGTPLYMAPETIRDATLASRSGDLYSIGAVAYALITGKPTYEGDSAIDLCLKQLERPPIPPDERLGRRLPEPLQKCIMKCLSINPKDRPASVAELVQELDAMPESSGWHQIDAADWWENVFEANRQRTPVETKSKTVVNQPLDAIGAR</sequence>
<dbReference type="GO" id="GO:0005524">
    <property type="term" value="F:ATP binding"/>
    <property type="evidence" value="ECO:0007669"/>
    <property type="project" value="UniProtKB-UniRule"/>
</dbReference>
<dbReference type="OrthoDB" id="6111975at2"/>
<dbReference type="Gene3D" id="3.30.200.20">
    <property type="entry name" value="Phosphorylase Kinase, domain 1"/>
    <property type="match status" value="1"/>
</dbReference>
<evidence type="ECO:0000256" key="5">
    <source>
        <dbReference type="PROSITE-ProRule" id="PRU10141"/>
    </source>
</evidence>
<dbReference type="SMART" id="SM00220">
    <property type="entry name" value="S_TKc"/>
    <property type="match status" value="1"/>
</dbReference>
<keyword evidence="7" id="KW-1133">Transmembrane helix</keyword>
<dbReference type="CDD" id="cd14014">
    <property type="entry name" value="STKc_PknB_like"/>
    <property type="match status" value="1"/>
</dbReference>
<keyword evidence="3 9" id="KW-0418">Kinase</keyword>
<accession>A0A5C5ZW81</accession>
<dbReference type="EC" id="2.7.11.1" evidence="9"/>
<dbReference type="PANTHER" id="PTHR43289:SF6">
    <property type="entry name" value="SERINE_THREONINE-PROTEIN KINASE NEKL-3"/>
    <property type="match status" value="1"/>
</dbReference>
<evidence type="ECO:0000313" key="9">
    <source>
        <dbReference type="EMBL" id="TWT91862.1"/>
    </source>
</evidence>
<evidence type="ECO:0000256" key="4">
    <source>
        <dbReference type="ARBA" id="ARBA00022840"/>
    </source>
</evidence>
<feature type="transmembrane region" description="Helical" evidence="7">
    <location>
        <begin position="27"/>
        <end position="48"/>
    </location>
</feature>
<dbReference type="InterPro" id="IPR011009">
    <property type="entry name" value="Kinase-like_dom_sf"/>
</dbReference>
<keyword evidence="7" id="KW-0472">Membrane</keyword>
<keyword evidence="4 5" id="KW-0067">ATP-binding</keyword>
<dbReference type="InterPro" id="IPR017441">
    <property type="entry name" value="Protein_kinase_ATP_BS"/>
</dbReference>
<proteinExistence type="predicted"/>
<dbReference type="Proteomes" id="UP000316213">
    <property type="component" value="Unassembled WGS sequence"/>
</dbReference>
<keyword evidence="7" id="KW-0812">Transmembrane</keyword>
<name>A0A5C5ZW81_9BACT</name>
<dbReference type="SUPFAM" id="SSF56112">
    <property type="entry name" value="Protein kinase-like (PK-like)"/>
    <property type="match status" value="1"/>
</dbReference>
<feature type="transmembrane region" description="Helical" evidence="7">
    <location>
        <begin position="331"/>
        <end position="355"/>
    </location>
</feature>
<gene>
    <name evidence="9" type="primary">pknB_22</name>
    <name evidence="9" type="ORF">Pla100_49000</name>
</gene>
<evidence type="ECO:0000256" key="3">
    <source>
        <dbReference type="ARBA" id="ARBA00022777"/>
    </source>
</evidence>
<dbReference type="PROSITE" id="PS50011">
    <property type="entry name" value="PROTEIN_KINASE_DOM"/>
    <property type="match status" value="1"/>
</dbReference>
<keyword evidence="10" id="KW-1185">Reference proteome</keyword>
<evidence type="ECO:0000313" key="10">
    <source>
        <dbReference type="Proteomes" id="UP000316213"/>
    </source>
</evidence>
<dbReference type="PROSITE" id="PS00107">
    <property type="entry name" value="PROTEIN_KINASE_ATP"/>
    <property type="match status" value="1"/>
</dbReference>
<feature type="compositionally biased region" description="Basic and acidic residues" evidence="6">
    <location>
        <begin position="1"/>
        <end position="12"/>
    </location>
</feature>
<keyword evidence="2 5" id="KW-0547">Nucleotide-binding</keyword>
<comment type="caution">
    <text evidence="9">The sequence shown here is derived from an EMBL/GenBank/DDBJ whole genome shotgun (WGS) entry which is preliminary data.</text>
</comment>
<dbReference type="PROSITE" id="PS00108">
    <property type="entry name" value="PROTEIN_KINASE_ST"/>
    <property type="match status" value="1"/>
</dbReference>
<dbReference type="Gene3D" id="1.10.510.10">
    <property type="entry name" value="Transferase(Phosphotransferase) domain 1"/>
    <property type="match status" value="1"/>
</dbReference>
<feature type="binding site" evidence="5">
    <location>
        <position position="406"/>
    </location>
    <ligand>
        <name>ATP</name>
        <dbReference type="ChEBI" id="CHEBI:30616"/>
    </ligand>
</feature>
<protein>
    <submittedName>
        <fullName evidence="9">Serine/threonine-protein kinase PknB</fullName>
        <ecNumber evidence="9">2.7.11.1</ecNumber>
    </submittedName>
</protein>
<evidence type="ECO:0000259" key="8">
    <source>
        <dbReference type="PROSITE" id="PS50011"/>
    </source>
</evidence>
<dbReference type="EMBL" id="SJPM01000013">
    <property type="protein sequence ID" value="TWT91862.1"/>
    <property type="molecule type" value="Genomic_DNA"/>
</dbReference>